<dbReference type="GO" id="GO:0008254">
    <property type="term" value="F:3'-nucleotidase activity"/>
    <property type="evidence" value="ECO:0007669"/>
    <property type="project" value="UniProtKB-EC"/>
</dbReference>
<dbReference type="PANTHER" id="PTHR11575:SF6">
    <property type="entry name" value="2',3'-CYCLIC-NUCLEOTIDE 2'-PHOSPHODIESTERASE_3'-NUCLEOTIDASE"/>
    <property type="match status" value="1"/>
</dbReference>
<dbReference type="PANTHER" id="PTHR11575">
    <property type="entry name" value="5'-NUCLEOTIDASE-RELATED"/>
    <property type="match status" value="1"/>
</dbReference>
<evidence type="ECO:0000256" key="8">
    <source>
        <dbReference type="ARBA" id="ARBA00022741"/>
    </source>
</evidence>
<keyword evidence="6" id="KW-0479">Metal-binding</keyword>
<protein>
    <submittedName>
        <fullName evidence="14">Bifunctional 2',3'-cyclic-nucleotide 2'-phosphodiesterase/3'-nucleotidase</fullName>
    </submittedName>
</protein>
<evidence type="ECO:0000256" key="11">
    <source>
        <dbReference type="RuleBase" id="RU362119"/>
    </source>
</evidence>
<accession>A0A9D1Q812</accession>
<dbReference type="NCBIfam" id="NF006938">
    <property type="entry name" value="PRK09420.1"/>
    <property type="match status" value="1"/>
</dbReference>
<evidence type="ECO:0000256" key="1">
    <source>
        <dbReference type="ARBA" id="ARBA00000527"/>
    </source>
</evidence>
<reference evidence="14" key="1">
    <citation type="journal article" date="2021" name="PeerJ">
        <title>Extensive microbial diversity within the chicken gut microbiome revealed by metagenomics and culture.</title>
        <authorList>
            <person name="Gilroy R."/>
            <person name="Ravi A."/>
            <person name="Getino M."/>
            <person name="Pursley I."/>
            <person name="Horton D.L."/>
            <person name="Alikhan N.F."/>
            <person name="Baker D."/>
            <person name="Gharbi K."/>
            <person name="Hall N."/>
            <person name="Watson M."/>
            <person name="Adriaenssens E.M."/>
            <person name="Foster-Nyarko E."/>
            <person name="Jarju S."/>
            <person name="Secka A."/>
            <person name="Antonio M."/>
            <person name="Oren A."/>
            <person name="Chaudhuri R.R."/>
            <person name="La Ragione R."/>
            <person name="Hildebrand F."/>
            <person name="Pallen M.J."/>
        </authorList>
    </citation>
    <scope>NUCLEOTIDE SEQUENCE</scope>
    <source>
        <strain evidence="14">CHK160-9182</strain>
    </source>
</reference>
<dbReference type="Proteomes" id="UP000823934">
    <property type="component" value="Unassembled WGS sequence"/>
</dbReference>
<comment type="cofactor">
    <cofactor evidence="3">
        <name>a divalent metal cation</name>
        <dbReference type="ChEBI" id="CHEBI:60240"/>
    </cofactor>
</comment>
<dbReference type="GO" id="GO:0008663">
    <property type="term" value="F:2',3'-cyclic-nucleotide 2'-phosphodiesterase activity"/>
    <property type="evidence" value="ECO:0007669"/>
    <property type="project" value="UniProtKB-EC"/>
</dbReference>
<feature type="domain" description="Calcineurin-like phosphoesterase" evidence="12">
    <location>
        <begin position="10"/>
        <end position="249"/>
    </location>
</feature>
<dbReference type="InterPro" id="IPR036907">
    <property type="entry name" value="5'-Nucleotdase_C_sf"/>
</dbReference>
<evidence type="ECO:0000256" key="6">
    <source>
        <dbReference type="ARBA" id="ARBA00022723"/>
    </source>
</evidence>
<organism evidence="14 15">
    <name type="scientific">Candidatus Ignatzschineria merdigallinarum</name>
    <dbReference type="NCBI Taxonomy" id="2838621"/>
    <lineage>
        <taxon>Bacteria</taxon>
        <taxon>Pseudomonadati</taxon>
        <taxon>Pseudomonadota</taxon>
        <taxon>Gammaproteobacteria</taxon>
        <taxon>Cardiobacteriales</taxon>
        <taxon>Ignatzschineriaceae</taxon>
        <taxon>Ignatzschineria</taxon>
    </lineage>
</organism>
<comment type="catalytic activity">
    <reaction evidence="1">
        <text>a ribonucleoside 3'-phosphate + H2O = a ribonucleoside + phosphate</text>
        <dbReference type="Rhea" id="RHEA:10144"/>
        <dbReference type="ChEBI" id="CHEBI:13197"/>
        <dbReference type="ChEBI" id="CHEBI:15377"/>
        <dbReference type="ChEBI" id="CHEBI:18254"/>
        <dbReference type="ChEBI" id="CHEBI:43474"/>
        <dbReference type="EC" id="3.1.3.6"/>
    </reaction>
</comment>
<dbReference type="SUPFAM" id="SSF56300">
    <property type="entry name" value="Metallo-dependent phosphatases"/>
    <property type="match status" value="1"/>
</dbReference>
<gene>
    <name evidence="14" type="ORF">H9889_08440</name>
</gene>
<proteinExistence type="inferred from homology"/>
<comment type="subcellular location">
    <subcellularLocation>
        <location evidence="4">Cell envelope</location>
    </subcellularLocation>
</comment>
<dbReference type="PRINTS" id="PR01607">
    <property type="entry name" value="APYRASEFAMLY"/>
</dbReference>
<dbReference type="InterPro" id="IPR004843">
    <property type="entry name" value="Calcineurin-like_PHP"/>
</dbReference>
<dbReference type="Pfam" id="PF00149">
    <property type="entry name" value="Metallophos"/>
    <property type="match status" value="1"/>
</dbReference>
<keyword evidence="10" id="KW-0511">Multifunctional enzyme</keyword>
<dbReference type="InterPro" id="IPR041827">
    <property type="entry name" value="CpdB_N"/>
</dbReference>
<keyword evidence="7" id="KW-0732">Signal</keyword>
<comment type="catalytic activity">
    <reaction evidence="2">
        <text>a nucleoside 2',3'-cyclic phosphate + H2O = a nucleoside 3'-phosphate + H(+)</text>
        <dbReference type="Rhea" id="RHEA:19621"/>
        <dbReference type="ChEBI" id="CHEBI:15377"/>
        <dbReference type="ChEBI" id="CHEBI:15378"/>
        <dbReference type="ChEBI" id="CHEBI:66949"/>
        <dbReference type="ChEBI" id="CHEBI:66954"/>
        <dbReference type="EC" id="3.1.4.16"/>
    </reaction>
</comment>
<dbReference type="InterPro" id="IPR006146">
    <property type="entry name" value="5'-Nucleotdase_CS"/>
</dbReference>
<evidence type="ECO:0000313" key="15">
    <source>
        <dbReference type="Proteomes" id="UP000823934"/>
    </source>
</evidence>
<evidence type="ECO:0000256" key="4">
    <source>
        <dbReference type="ARBA" id="ARBA00004196"/>
    </source>
</evidence>
<evidence type="ECO:0000256" key="7">
    <source>
        <dbReference type="ARBA" id="ARBA00022729"/>
    </source>
</evidence>
<keyword evidence="8 11" id="KW-0547">Nucleotide-binding</keyword>
<dbReference type="GO" id="GO:0000166">
    <property type="term" value="F:nucleotide binding"/>
    <property type="evidence" value="ECO:0007669"/>
    <property type="project" value="UniProtKB-KW"/>
</dbReference>
<dbReference type="InterPro" id="IPR029052">
    <property type="entry name" value="Metallo-depent_PP-like"/>
</dbReference>
<dbReference type="GO" id="GO:0009166">
    <property type="term" value="P:nucleotide catabolic process"/>
    <property type="evidence" value="ECO:0007669"/>
    <property type="project" value="InterPro"/>
</dbReference>
<comment type="similarity">
    <text evidence="5 11">Belongs to the 5'-nucleotidase family.</text>
</comment>
<dbReference type="GO" id="GO:0046872">
    <property type="term" value="F:metal ion binding"/>
    <property type="evidence" value="ECO:0007669"/>
    <property type="project" value="UniProtKB-KW"/>
</dbReference>
<dbReference type="InterPro" id="IPR008334">
    <property type="entry name" value="5'-Nucleotdase_C"/>
</dbReference>
<dbReference type="GO" id="GO:0030288">
    <property type="term" value="C:outer membrane-bounded periplasmic space"/>
    <property type="evidence" value="ECO:0007669"/>
    <property type="project" value="TreeGrafter"/>
</dbReference>
<evidence type="ECO:0000256" key="2">
    <source>
        <dbReference type="ARBA" id="ARBA00001730"/>
    </source>
</evidence>
<dbReference type="EMBL" id="DXHP01000188">
    <property type="protein sequence ID" value="HIW07332.1"/>
    <property type="molecule type" value="Genomic_DNA"/>
</dbReference>
<dbReference type="PROSITE" id="PS00786">
    <property type="entry name" value="5_NUCLEOTIDASE_2"/>
    <property type="match status" value="1"/>
</dbReference>
<dbReference type="Gene3D" id="3.60.21.10">
    <property type="match status" value="1"/>
</dbReference>
<dbReference type="InterPro" id="IPR006179">
    <property type="entry name" value="5_nucleotidase/apyrase"/>
</dbReference>
<dbReference type="Pfam" id="PF02872">
    <property type="entry name" value="5_nucleotid_C"/>
    <property type="match status" value="1"/>
</dbReference>
<reference evidence="14" key="2">
    <citation type="submission" date="2021-04" db="EMBL/GenBank/DDBJ databases">
        <authorList>
            <person name="Gilroy R."/>
        </authorList>
    </citation>
    <scope>NUCLEOTIDE SEQUENCE</scope>
    <source>
        <strain evidence="14">CHK160-9182</strain>
    </source>
</reference>
<keyword evidence="9 11" id="KW-0378">Hydrolase</keyword>
<comment type="caution">
    <text evidence="14">The sequence shown here is derived from an EMBL/GenBank/DDBJ whole genome shotgun (WGS) entry which is preliminary data.</text>
</comment>
<feature type="domain" description="5'-Nucleotidase C-terminal" evidence="13">
    <location>
        <begin position="361"/>
        <end position="537"/>
    </location>
</feature>
<dbReference type="Gene3D" id="3.90.780.10">
    <property type="entry name" value="5'-Nucleotidase, C-terminal domain"/>
    <property type="match status" value="1"/>
</dbReference>
<dbReference type="CDD" id="cd07410">
    <property type="entry name" value="MPP_CpdB_N"/>
    <property type="match status" value="1"/>
</dbReference>
<evidence type="ECO:0000259" key="13">
    <source>
        <dbReference type="Pfam" id="PF02872"/>
    </source>
</evidence>
<evidence type="ECO:0000256" key="10">
    <source>
        <dbReference type="ARBA" id="ARBA00023268"/>
    </source>
</evidence>
<name>A0A9D1Q812_9GAMM</name>
<evidence type="ECO:0000256" key="3">
    <source>
        <dbReference type="ARBA" id="ARBA00001968"/>
    </source>
</evidence>
<evidence type="ECO:0000259" key="12">
    <source>
        <dbReference type="Pfam" id="PF00149"/>
    </source>
</evidence>
<dbReference type="AlphaFoldDB" id="A0A9D1Q812"/>
<evidence type="ECO:0000256" key="5">
    <source>
        <dbReference type="ARBA" id="ARBA00006654"/>
    </source>
</evidence>
<dbReference type="SUPFAM" id="SSF55816">
    <property type="entry name" value="5'-nucleotidase (syn. UDP-sugar hydrolase), C-terminal domain"/>
    <property type="match status" value="1"/>
</dbReference>
<evidence type="ECO:0000313" key="14">
    <source>
        <dbReference type="EMBL" id="HIW07332.1"/>
    </source>
</evidence>
<sequence>MSEKCDKLQLRLLATTDVHGFYMNFDYYKDQTIDRLGLVSLANVIVDARSENPNSLLFDNGDLLQGSPMSDYLRDYAVEYEHPAYSLMNKMQYDAATLGNHEFNFGVPYLLDVIQQANFPYVNANITNLEGEYLLPPSVILTREFISECGEEVTLKVGITGIVPPQITTWDKNHLDEYAITNERLITHDAVESVEKQVIQLKRDGADIVVVLAHTGISRRPFEFEMENSGYHIAKIPGVDALITGHQHRRFPSNSFQDMAAMGVDIAAGTICGTPTVMPGSWARWLGIIDLELRKNAATNAWEVSCGRSELRYIEDVLVRDRAIDPQYLNAMQAAHNAVRETMNIPIGECRSGFYSYLSLIQDDHCIQIVADAQTHYAEKLLAERGLLNDLPILSAVPLFKVGSRKDDPTYFTEIAPGNLSFKDVADLYVYPNYLVVLEITGKNLKEWLECCASLYYTIDPNRSTPQHLINWEKYRPYNFDIIKGIEYEIDPTQLPRYRPDLNLWHDTSERVKNLRFNGQTIAEDDRFYLATNSYRALVDRFPGAGSSNVVCATMKEIPEVILAYITAKSEAGVLEITPDYNWGLDVPALVGTTLLIETANTPKAQEIIEQECQYAIAYAGEDAEKFALYALDMTKLVTT</sequence>
<evidence type="ECO:0000256" key="9">
    <source>
        <dbReference type="ARBA" id="ARBA00022801"/>
    </source>
</evidence>